<gene>
    <name evidence="2" type="ORF">L9F63_004697</name>
</gene>
<organism evidence="2 3">
    <name type="scientific">Diploptera punctata</name>
    <name type="common">Pacific beetle cockroach</name>
    <dbReference type="NCBI Taxonomy" id="6984"/>
    <lineage>
        <taxon>Eukaryota</taxon>
        <taxon>Metazoa</taxon>
        <taxon>Ecdysozoa</taxon>
        <taxon>Arthropoda</taxon>
        <taxon>Hexapoda</taxon>
        <taxon>Insecta</taxon>
        <taxon>Pterygota</taxon>
        <taxon>Neoptera</taxon>
        <taxon>Polyneoptera</taxon>
        <taxon>Dictyoptera</taxon>
        <taxon>Blattodea</taxon>
        <taxon>Blaberoidea</taxon>
        <taxon>Blaberidae</taxon>
        <taxon>Diplopterinae</taxon>
        <taxon>Diploptera</taxon>
    </lineage>
</organism>
<name>A0AAD7ZFI0_DIPPU</name>
<reference evidence="2" key="2">
    <citation type="submission" date="2023-05" db="EMBL/GenBank/DDBJ databases">
        <authorList>
            <person name="Fouks B."/>
        </authorList>
    </citation>
    <scope>NUCLEOTIDE SEQUENCE</scope>
    <source>
        <strain evidence="2">Stay&amp;Tobe</strain>
        <tissue evidence="2">Testes</tissue>
    </source>
</reference>
<proteinExistence type="predicted"/>
<dbReference type="AlphaFoldDB" id="A0AAD7ZFI0"/>
<feature type="non-terminal residue" evidence="2">
    <location>
        <position position="1"/>
    </location>
</feature>
<keyword evidence="1" id="KW-1133">Transmembrane helix</keyword>
<keyword evidence="3" id="KW-1185">Reference proteome</keyword>
<accession>A0AAD7ZFI0</accession>
<sequence length="55" mass="6067">RFNGRRLHFLDLTLVLESPTTILLGFLGLNAHIPSFGVFVFNTTYIQLCMGGAAL</sequence>
<evidence type="ECO:0000313" key="3">
    <source>
        <dbReference type="Proteomes" id="UP001233999"/>
    </source>
</evidence>
<feature type="transmembrane region" description="Helical" evidence="1">
    <location>
        <begin position="20"/>
        <end position="41"/>
    </location>
</feature>
<comment type="caution">
    <text evidence="2">The sequence shown here is derived from an EMBL/GenBank/DDBJ whole genome shotgun (WGS) entry which is preliminary data.</text>
</comment>
<evidence type="ECO:0000313" key="2">
    <source>
        <dbReference type="EMBL" id="KAJ9579618.1"/>
    </source>
</evidence>
<reference evidence="2" key="1">
    <citation type="journal article" date="2023" name="IScience">
        <title>Live-bearing cockroach genome reveals convergent evolutionary mechanisms linked to viviparity in insects and beyond.</title>
        <authorList>
            <person name="Fouks B."/>
            <person name="Harrison M.C."/>
            <person name="Mikhailova A.A."/>
            <person name="Marchal E."/>
            <person name="English S."/>
            <person name="Carruthers M."/>
            <person name="Jennings E.C."/>
            <person name="Chiamaka E.L."/>
            <person name="Frigard R.A."/>
            <person name="Pippel M."/>
            <person name="Attardo G.M."/>
            <person name="Benoit J.B."/>
            <person name="Bornberg-Bauer E."/>
            <person name="Tobe S.S."/>
        </authorList>
    </citation>
    <scope>NUCLEOTIDE SEQUENCE</scope>
    <source>
        <strain evidence="2">Stay&amp;Tobe</strain>
    </source>
</reference>
<feature type="non-terminal residue" evidence="2">
    <location>
        <position position="55"/>
    </location>
</feature>
<dbReference type="EMBL" id="JASPKZ010008384">
    <property type="protein sequence ID" value="KAJ9579618.1"/>
    <property type="molecule type" value="Genomic_DNA"/>
</dbReference>
<keyword evidence="1" id="KW-0472">Membrane</keyword>
<keyword evidence="1" id="KW-0812">Transmembrane</keyword>
<evidence type="ECO:0000256" key="1">
    <source>
        <dbReference type="SAM" id="Phobius"/>
    </source>
</evidence>
<dbReference type="Proteomes" id="UP001233999">
    <property type="component" value="Unassembled WGS sequence"/>
</dbReference>
<protein>
    <submittedName>
        <fullName evidence="2">Uncharacterized protein</fullName>
    </submittedName>
</protein>